<protein>
    <submittedName>
        <fullName evidence="1">Uncharacterized protein</fullName>
    </submittedName>
</protein>
<evidence type="ECO:0000313" key="2">
    <source>
        <dbReference type="Proteomes" id="UP000070501"/>
    </source>
</evidence>
<proteinExistence type="predicted"/>
<dbReference type="InParanoid" id="A0A136J8Q8"/>
<name>A0A136J8Q8_9PEZI</name>
<organism evidence="1 2">
    <name type="scientific">Microdochium bolleyi</name>
    <dbReference type="NCBI Taxonomy" id="196109"/>
    <lineage>
        <taxon>Eukaryota</taxon>
        <taxon>Fungi</taxon>
        <taxon>Dikarya</taxon>
        <taxon>Ascomycota</taxon>
        <taxon>Pezizomycotina</taxon>
        <taxon>Sordariomycetes</taxon>
        <taxon>Xylariomycetidae</taxon>
        <taxon>Xylariales</taxon>
        <taxon>Microdochiaceae</taxon>
        <taxon>Microdochium</taxon>
    </lineage>
</organism>
<accession>A0A136J8Q8</accession>
<reference evidence="2" key="1">
    <citation type="submission" date="2016-02" db="EMBL/GenBank/DDBJ databases">
        <title>Draft genome sequence of Microdochium bolleyi, a fungal endophyte of beachgrass.</title>
        <authorList>
            <consortium name="DOE Joint Genome Institute"/>
            <person name="David A.S."/>
            <person name="May G."/>
            <person name="Haridas S."/>
            <person name="Lim J."/>
            <person name="Wang M."/>
            <person name="Labutti K."/>
            <person name="Lipzen A."/>
            <person name="Barry K."/>
            <person name="Grigoriev I.V."/>
        </authorList>
    </citation>
    <scope>NUCLEOTIDE SEQUENCE [LARGE SCALE GENOMIC DNA]</scope>
    <source>
        <strain evidence="2">J235TASD1</strain>
    </source>
</reference>
<dbReference type="AlphaFoldDB" id="A0A136J8Q8"/>
<dbReference type="Proteomes" id="UP000070501">
    <property type="component" value="Unassembled WGS sequence"/>
</dbReference>
<sequence length="321" mass="35932">MGAAALNGNDPASEEVKKAIAESIESAKNIVTTLWESGEKFDRNITCAANERPQDFLLPLEKLEFYIRRCSRQAENIGDSTDKCFGSLSSIQQDSSLTREAKESIIDNVTTTTKLVAKFSMLMEEANGELCQNFNRLLDSGFASVGQSRRDHFRGQADKFDRELKELQKKSENRRAWNGYNGDNLYFDDSGSSKPGGGFAYLANWGVALAAKIHDPYESDIQSKKTEKTNAEDWVDSYNKQRKELVDRARGAAPKFRNDLDTINLVWKTILAGAQHLQQDILPGFKAALDTPSMVSEKMDQAIDIYSRIALFSKSPVFEMP</sequence>
<dbReference type="EMBL" id="KQ964248">
    <property type="protein sequence ID" value="KXJ93508.1"/>
    <property type="molecule type" value="Genomic_DNA"/>
</dbReference>
<keyword evidence="2" id="KW-1185">Reference proteome</keyword>
<gene>
    <name evidence="1" type="ORF">Micbo1qcDRAFT_161528</name>
</gene>
<evidence type="ECO:0000313" key="1">
    <source>
        <dbReference type="EMBL" id="KXJ93508.1"/>
    </source>
</evidence>